<keyword evidence="4" id="KW-1185">Reference proteome</keyword>
<organism evidence="3 4">
    <name type="scientific">Halovenus carboxidivorans</name>
    <dbReference type="NCBI Taxonomy" id="2692199"/>
    <lineage>
        <taxon>Archaea</taxon>
        <taxon>Methanobacteriati</taxon>
        <taxon>Methanobacteriota</taxon>
        <taxon>Stenosarchaea group</taxon>
        <taxon>Halobacteria</taxon>
        <taxon>Halobacteriales</taxon>
        <taxon>Haloarculaceae</taxon>
        <taxon>Halovenus</taxon>
    </lineage>
</organism>
<evidence type="ECO:0000313" key="4">
    <source>
        <dbReference type="Proteomes" id="UP000466535"/>
    </source>
</evidence>
<feature type="region of interest" description="Disordered" evidence="1">
    <location>
        <begin position="284"/>
        <end position="315"/>
    </location>
</feature>
<dbReference type="PANTHER" id="PTHR43685">
    <property type="entry name" value="GLYCOSYLTRANSFERASE"/>
    <property type="match status" value="1"/>
</dbReference>
<dbReference type="SUPFAM" id="SSF53448">
    <property type="entry name" value="Nucleotide-diphospho-sugar transferases"/>
    <property type="match status" value="1"/>
</dbReference>
<dbReference type="CDD" id="cd00761">
    <property type="entry name" value="Glyco_tranf_GTA_type"/>
    <property type="match status" value="1"/>
</dbReference>
<keyword evidence="3" id="KW-0808">Transferase</keyword>
<protein>
    <submittedName>
        <fullName evidence="3">Glycosyltransferase</fullName>
    </submittedName>
</protein>
<comment type="caution">
    <text evidence="3">The sequence shown here is derived from an EMBL/GenBank/DDBJ whole genome shotgun (WGS) entry which is preliminary data.</text>
</comment>
<evidence type="ECO:0000256" key="1">
    <source>
        <dbReference type="SAM" id="MobiDB-lite"/>
    </source>
</evidence>
<dbReference type="Proteomes" id="UP000466535">
    <property type="component" value="Unassembled WGS sequence"/>
</dbReference>
<dbReference type="Pfam" id="PF00535">
    <property type="entry name" value="Glycos_transf_2"/>
    <property type="match status" value="1"/>
</dbReference>
<reference evidence="3 4" key="1">
    <citation type="submission" date="2019-12" db="EMBL/GenBank/DDBJ databases">
        <title>Isolation and characterization of three novel carbon monoxide-oxidizing members of Halobacteria from salione crusts and soils.</title>
        <authorList>
            <person name="Myers M.R."/>
            <person name="King G.M."/>
        </authorList>
    </citation>
    <scope>NUCLEOTIDE SEQUENCE [LARGE SCALE GENOMIC DNA]</scope>
    <source>
        <strain evidence="3 4">WSH3</strain>
    </source>
</reference>
<dbReference type="InterPro" id="IPR029044">
    <property type="entry name" value="Nucleotide-diphossugar_trans"/>
</dbReference>
<dbReference type="InterPro" id="IPR001173">
    <property type="entry name" value="Glyco_trans_2-like"/>
</dbReference>
<dbReference type="PANTHER" id="PTHR43685:SF2">
    <property type="entry name" value="GLYCOSYLTRANSFERASE 2-LIKE DOMAIN-CONTAINING PROTEIN"/>
    <property type="match status" value="1"/>
</dbReference>
<name>A0A6B0TBH3_9EURY</name>
<dbReference type="Gene3D" id="3.90.550.10">
    <property type="entry name" value="Spore Coat Polysaccharide Biosynthesis Protein SpsA, Chain A"/>
    <property type="match status" value="1"/>
</dbReference>
<gene>
    <name evidence="3" type="ORF">GRX03_15395</name>
</gene>
<dbReference type="EMBL" id="WUUT01000007">
    <property type="protein sequence ID" value="MXR52983.1"/>
    <property type="molecule type" value="Genomic_DNA"/>
</dbReference>
<dbReference type="InterPro" id="IPR050834">
    <property type="entry name" value="Glycosyltransf_2"/>
</dbReference>
<accession>A0A6B0TBH3</accession>
<evidence type="ECO:0000313" key="3">
    <source>
        <dbReference type="EMBL" id="MXR52983.1"/>
    </source>
</evidence>
<sequence>MIGGHNSDRIRPLGLDRFPKYVDGAVHIAMSQYFEFATDDGVDPMSREWDQLLLLDGCRYDMFRQYNTLDGALQATTSTATATPEFLSEIFDGKRYQDTVYVTANPIHRVEEWADVDLDPVFREVIDVWEDEWDSDLGTVPPEPMVTATREAREAYPDCRIIAHFVQPHYPFIGPFGRSIEHGQMGGKARATDAEEGADETPIWKDLRDGEQSPGAAWRAYTENLWYVLPYVRDLVADLPGRTVVTSDHGNNVGEICWPFPVRMYGHPEGIRTPELVTVPWLTIETEQSEPPSRQTTAKGASAETSPDGSDEDDGPLVSVVIPTHFRNEELSRAIASVKSQTYSPVELLVVDDSGIERARPVVEGEDIRYIAHEKTRGANQARTTGIEAAEGEYVQLLDDDDCLHPKKLARQVELLESDPDVGVAFCGEASSSGLRVPSPSATGRLLEETLQFGPKACTTSTMLISASTLDGVLPLADRDGADDIGLRIELARRTAFDHVSDALVYRGGGEDRRSERPAVGYELLKIVNEYSPLYDERDPSIRRAALKKAYTTIGQNSLRHGGWSLTAPVAFLRALEYEDDRSFGDLARPAVAMLGDTGYDVASTLYTRLVDRLRE</sequence>
<feature type="compositionally biased region" description="Polar residues" evidence="1">
    <location>
        <begin position="285"/>
        <end position="308"/>
    </location>
</feature>
<feature type="domain" description="Glycosyltransferase 2-like" evidence="2">
    <location>
        <begin position="319"/>
        <end position="432"/>
    </location>
</feature>
<dbReference type="GO" id="GO:0016740">
    <property type="term" value="F:transferase activity"/>
    <property type="evidence" value="ECO:0007669"/>
    <property type="project" value="UniProtKB-KW"/>
</dbReference>
<dbReference type="RefSeq" id="WP_159765181.1">
    <property type="nucleotide sequence ID" value="NZ_WUUT01000007.1"/>
</dbReference>
<dbReference type="AlphaFoldDB" id="A0A6B0TBH3"/>
<dbReference type="OrthoDB" id="46222at2157"/>
<evidence type="ECO:0000259" key="2">
    <source>
        <dbReference type="Pfam" id="PF00535"/>
    </source>
</evidence>
<proteinExistence type="predicted"/>